<evidence type="ECO:0000256" key="8">
    <source>
        <dbReference type="SAM" id="MobiDB-lite"/>
    </source>
</evidence>
<dbReference type="UniPathway" id="UPA00219"/>
<comment type="similarity">
    <text evidence="2">Belongs to the YkuD family.</text>
</comment>
<dbReference type="InterPro" id="IPR036365">
    <property type="entry name" value="PGBD-like_sf"/>
</dbReference>
<evidence type="ECO:0000256" key="2">
    <source>
        <dbReference type="ARBA" id="ARBA00005992"/>
    </source>
</evidence>
<dbReference type="OrthoDB" id="9778545at2"/>
<proteinExistence type="inferred from homology"/>
<feature type="active site" description="Nucleophile" evidence="7">
    <location>
        <position position="442"/>
    </location>
</feature>
<dbReference type="GO" id="GO:0071555">
    <property type="term" value="P:cell wall organization"/>
    <property type="evidence" value="ECO:0007669"/>
    <property type="project" value="UniProtKB-UniRule"/>
</dbReference>
<comment type="pathway">
    <text evidence="1 7">Cell wall biogenesis; peptidoglycan biosynthesis.</text>
</comment>
<feature type="domain" description="L,D-TPase catalytic" evidence="9">
    <location>
        <begin position="306"/>
        <end position="470"/>
    </location>
</feature>
<reference evidence="10 11" key="1">
    <citation type="submission" date="2012-06" db="EMBL/GenBank/DDBJ databases">
        <title>Complete sequence of Thiocystis violascens DSM 198.</title>
        <authorList>
            <consortium name="US DOE Joint Genome Institute"/>
            <person name="Lucas S."/>
            <person name="Han J."/>
            <person name="Lapidus A."/>
            <person name="Cheng J.-F."/>
            <person name="Goodwin L."/>
            <person name="Pitluck S."/>
            <person name="Peters L."/>
            <person name="Ovchinnikova G."/>
            <person name="Teshima H."/>
            <person name="Detter J.C."/>
            <person name="Han C."/>
            <person name="Tapia R."/>
            <person name="Land M."/>
            <person name="Hauser L."/>
            <person name="Kyrpides N."/>
            <person name="Ivanova N."/>
            <person name="Pagani I."/>
            <person name="Vogl K."/>
            <person name="Liu Z."/>
            <person name="Frigaard N.-U."/>
            <person name="Bryant D."/>
            <person name="Woyke T."/>
        </authorList>
    </citation>
    <scope>NUCLEOTIDE SEQUENCE [LARGE SCALE GENOMIC DNA]</scope>
    <source>
        <strain evidence="11">ATCC 17096 / DSM 198 / 6111</strain>
    </source>
</reference>
<feature type="compositionally biased region" description="Polar residues" evidence="8">
    <location>
        <begin position="562"/>
        <end position="572"/>
    </location>
</feature>
<dbReference type="InterPro" id="IPR052905">
    <property type="entry name" value="LD-transpeptidase_YkuD-like"/>
</dbReference>
<evidence type="ECO:0000256" key="4">
    <source>
        <dbReference type="ARBA" id="ARBA00022960"/>
    </source>
</evidence>
<dbReference type="STRING" id="765911.Thivi_0235"/>
<gene>
    <name evidence="10" type="ordered locus">Thivi_0235</name>
</gene>
<accession>I3Y5N6</accession>
<dbReference type="CDD" id="cd16913">
    <property type="entry name" value="YkuD_like"/>
    <property type="match status" value="1"/>
</dbReference>
<evidence type="ECO:0000256" key="1">
    <source>
        <dbReference type="ARBA" id="ARBA00004752"/>
    </source>
</evidence>
<evidence type="ECO:0000313" key="10">
    <source>
        <dbReference type="EMBL" id="AFL72304.1"/>
    </source>
</evidence>
<evidence type="ECO:0000313" key="11">
    <source>
        <dbReference type="Proteomes" id="UP000006062"/>
    </source>
</evidence>
<keyword evidence="4 7" id="KW-0133">Cell shape</keyword>
<dbReference type="PROSITE" id="PS52029">
    <property type="entry name" value="LD_TPASE"/>
    <property type="match status" value="1"/>
</dbReference>
<dbReference type="KEGG" id="tvi:Thivi_0235"/>
<dbReference type="EMBL" id="CP003154">
    <property type="protein sequence ID" value="AFL72304.1"/>
    <property type="molecule type" value="Genomic_DNA"/>
</dbReference>
<name>I3Y5N6_THIV6</name>
<feature type="active site" description="Proton donor/acceptor" evidence="7">
    <location>
        <position position="423"/>
    </location>
</feature>
<dbReference type="InterPro" id="IPR045380">
    <property type="entry name" value="LD_TPept_scaffold_dom"/>
</dbReference>
<dbReference type="eggNOG" id="COG2989">
    <property type="taxonomic scope" value="Bacteria"/>
</dbReference>
<dbReference type="GO" id="GO:0016740">
    <property type="term" value="F:transferase activity"/>
    <property type="evidence" value="ECO:0007669"/>
    <property type="project" value="UniProtKB-KW"/>
</dbReference>
<dbReference type="SUPFAM" id="SSF47090">
    <property type="entry name" value="PGBD-like"/>
    <property type="match status" value="1"/>
</dbReference>
<keyword evidence="3" id="KW-0808">Transferase</keyword>
<dbReference type="InterPro" id="IPR036366">
    <property type="entry name" value="PGBDSf"/>
</dbReference>
<dbReference type="GO" id="GO:0004180">
    <property type="term" value="F:carboxypeptidase activity"/>
    <property type="evidence" value="ECO:0007669"/>
    <property type="project" value="UniProtKB-ARBA"/>
</dbReference>
<dbReference type="PANTHER" id="PTHR41533">
    <property type="entry name" value="L,D-TRANSPEPTIDASE HI_1667-RELATED"/>
    <property type="match status" value="1"/>
</dbReference>
<dbReference type="RefSeq" id="WP_014776812.1">
    <property type="nucleotide sequence ID" value="NC_018012.1"/>
</dbReference>
<dbReference type="Gene3D" id="2.40.440.10">
    <property type="entry name" value="L,D-transpeptidase catalytic domain-like"/>
    <property type="match status" value="1"/>
</dbReference>
<dbReference type="PANTHER" id="PTHR41533:SF2">
    <property type="entry name" value="BLR7131 PROTEIN"/>
    <property type="match status" value="1"/>
</dbReference>
<keyword evidence="5 7" id="KW-0573">Peptidoglycan synthesis</keyword>
<evidence type="ECO:0000256" key="7">
    <source>
        <dbReference type="PROSITE-ProRule" id="PRU01373"/>
    </source>
</evidence>
<dbReference type="GO" id="GO:0009252">
    <property type="term" value="P:peptidoglycan biosynthetic process"/>
    <property type="evidence" value="ECO:0007669"/>
    <property type="project" value="UniProtKB-UniPathway"/>
</dbReference>
<evidence type="ECO:0000256" key="5">
    <source>
        <dbReference type="ARBA" id="ARBA00022984"/>
    </source>
</evidence>
<dbReference type="Pfam" id="PF01471">
    <property type="entry name" value="PG_binding_1"/>
    <property type="match status" value="1"/>
</dbReference>
<dbReference type="AlphaFoldDB" id="I3Y5N6"/>
<dbReference type="SUPFAM" id="SSF141523">
    <property type="entry name" value="L,D-transpeptidase catalytic domain-like"/>
    <property type="match status" value="1"/>
</dbReference>
<sequence>MKFPVYSNIFVLLFAFLPALAHSSSLLGRTLESLRESETAAVDGVHLLSGRLLAEFYALREHRLVWTEPARIDALLLLVEESRLEGFAPQDFHVETLRELSLPHAFDALSEAERIGADIKLSDALLRYVHHTRFGKLDPVAVDPKRNDRKPVPAEQLLADMMGAVEADDPDAFLSSRLRHPFWYEDLKRGLARYLGKANLEGLAPLPVGAILRQGNRDPRVVLVRERLGLIGDQEIPVPAADATRFDESLHAAVVAFQRRFGLSADGAVGPSTIAALNQPFDAGKIERIRINLERMRWLYNDLGADYVFVDVADYKAHVVRDGGIVWSTRVIVGEKDAQTPMFRDTMDHLVFNPTWTVPISIQKKMGLVSSSYTLVDRQTGRKSSGGDASNYKRYQVVQQPGPRNALGRVKFMFPNRHSVYLHDTPNKGLFARDRRALSHGCVRVQDPVRLAEILLQESDWSRGRIDQVLGGSRTRYVNLEKTLPVLLYYLTARADEHGAVRFRPDIYGRDQSLLEMFAGPVLRTRIAFPEPPALPDSESAPALPPAPTDPELDAPPASNAVRLTQTESPAP</sequence>
<evidence type="ECO:0000256" key="6">
    <source>
        <dbReference type="ARBA" id="ARBA00023316"/>
    </source>
</evidence>
<dbReference type="Pfam" id="PF20142">
    <property type="entry name" value="Scaffold"/>
    <property type="match status" value="1"/>
</dbReference>
<dbReference type="Proteomes" id="UP000006062">
    <property type="component" value="Chromosome"/>
</dbReference>
<dbReference type="Gene3D" id="1.10.101.10">
    <property type="entry name" value="PGBD-like superfamily/PGBD"/>
    <property type="match status" value="1"/>
</dbReference>
<dbReference type="InterPro" id="IPR038063">
    <property type="entry name" value="Transpep_catalytic_dom"/>
</dbReference>
<dbReference type="InterPro" id="IPR005490">
    <property type="entry name" value="LD_TPept_cat_dom"/>
</dbReference>
<evidence type="ECO:0000259" key="9">
    <source>
        <dbReference type="PROSITE" id="PS52029"/>
    </source>
</evidence>
<dbReference type="HOGENOM" id="CLU_020360_3_1_6"/>
<keyword evidence="6 7" id="KW-0961">Cell wall biogenesis/degradation</keyword>
<feature type="region of interest" description="Disordered" evidence="8">
    <location>
        <begin position="529"/>
        <end position="572"/>
    </location>
</feature>
<protein>
    <recommendedName>
        <fullName evidence="9">L,D-TPase catalytic domain-containing protein</fullName>
    </recommendedName>
</protein>
<dbReference type="Pfam" id="PF03734">
    <property type="entry name" value="YkuD"/>
    <property type="match status" value="1"/>
</dbReference>
<dbReference type="GO" id="GO:0008360">
    <property type="term" value="P:regulation of cell shape"/>
    <property type="evidence" value="ECO:0007669"/>
    <property type="project" value="UniProtKB-UniRule"/>
</dbReference>
<keyword evidence="11" id="KW-1185">Reference proteome</keyword>
<organism evidence="10 11">
    <name type="scientific">Thiocystis violascens (strain ATCC 17096 / DSM 198 / 6111)</name>
    <name type="common">Chromatium violascens</name>
    <dbReference type="NCBI Taxonomy" id="765911"/>
    <lineage>
        <taxon>Bacteria</taxon>
        <taxon>Pseudomonadati</taxon>
        <taxon>Pseudomonadota</taxon>
        <taxon>Gammaproteobacteria</taxon>
        <taxon>Chromatiales</taxon>
        <taxon>Chromatiaceae</taxon>
        <taxon>Thiocystis</taxon>
    </lineage>
</organism>
<evidence type="ECO:0000256" key="3">
    <source>
        <dbReference type="ARBA" id="ARBA00022679"/>
    </source>
</evidence>
<dbReference type="InterPro" id="IPR002477">
    <property type="entry name" value="Peptidoglycan-bd-like"/>
</dbReference>